<gene>
    <name evidence="8" type="ORF">LWI29_000506</name>
</gene>
<comment type="caution">
    <text evidence="8">The sequence shown here is derived from an EMBL/GenBank/DDBJ whole genome shotgun (WGS) entry which is preliminary data.</text>
</comment>
<keyword evidence="4" id="KW-1071">Ligand-gated ion channel</keyword>
<evidence type="ECO:0000313" key="9">
    <source>
        <dbReference type="Proteomes" id="UP001168877"/>
    </source>
</evidence>
<dbReference type="InterPro" id="IPR014710">
    <property type="entry name" value="RmlC-like_jellyroll"/>
</dbReference>
<keyword evidence="6" id="KW-0812">Transmembrane</keyword>
<evidence type="ECO:0000313" key="8">
    <source>
        <dbReference type="EMBL" id="KAK0594787.1"/>
    </source>
</evidence>
<dbReference type="InterPro" id="IPR000595">
    <property type="entry name" value="cNMP-bd_dom"/>
</dbReference>
<keyword evidence="6" id="KW-1133">Transmembrane helix</keyword>
<dbReference type="InterPro" id="IPR018490">
    <property type="entry name" value="cNMP-bd_dom_sf"/>
</dbReference>
<keyword evidence="3" id="KW-0142">cGMP-binding</keyword>
<organism evidence="8 9">
    <name type="scientific">Acer saccharum</name>
    <name type="common">Sugar maple</name>
    <dbReference type="NCBI Taxonomy" id="4024"/>
    <lineage>
        <taxon>Eukaryota</taxon>
        <taxon>Viridiplantae</taxon>
        <taxon>Streptophyta</taxon>
        <taxon>Embryophyta</taxon>
        <taxon>Tracheophyta</taxon>
        <taxon>Spermatophyta</taxon>
        <taxon>Magnoliopsida</taxon>
        <taxon>eudicotyledons</taxon>
        <taxon>Gunneridae</taxon>
        <taxon>Pentapetalae</taxon>
        <taxon>rosids</taxon>
        <taxon>malvids</taxon>
        <taxon>Sapindales</taxon>
        <taxon>Sapindaceae</taxon>
        <taxon>Hippocastanoideae</taxon>
        <taxon>Acereae</taxon>
        <taxon>Acer</taxon>
    </lineage>
</organism>
<reference evidence="8" key="1">
    <citation type="journal article" date="2022" name="Plant J.">
        <title>Strategies of tolerance reflected in two North American maple genomes.</title>
        <authorList>
            <person name="McEvoy S.L."/>
            <person name="Sezen U.U."/>
            <person name="Trouern-Trend A."/>
            <person name="McMahon S.M."/>
            <person name="Schaberg P.G."/>
            <person name="Yang J."/>
            <person name="Wegrzyn J.L."/>
            <person name="Swenson N.G."/>
        </authorList>
    </citation>
    <scope>NUCLEOTIDE SEQUENCE</scope>
    <source>
        <strain evidence="8">NS2018</strain>
    </source>
</reference>
<dbReference type="GO" id="GO:0005516">
    <property type="term" value="F:calmodulin binding"/>
    <property type="evidence" value="ECO:0007669"/>
    <property type="project" value="UniProtKB-KW"/>
</dbReference>
<dbReference type="SUPFAM" id="SSF81324">
    <property type="entry name" value="Voltage-gated potassium channels"/>
    <property type="match status" value="1"/>
</dbReference>
<keyword evidence="3" id="KW-0547">Nucleotide-binding</keyword>
<evidence type="ECO:0000259" key="7">
    <source>
        <dbReference type="PROSITE" id="PS50042"/>
    </source>
</evidence>
<keyword evidence="4" id="KW-0813">Transport</keyword>
<accession>A0AA39SIG6</accession>
<evidence type="ECO:0000256" key="1">
    <source>
        <dbReference type="ARBA" id="ARBA00022535"/>
    </source>
</evidence>
<evidence type="ECO:0000256" key="4">
    <source>
        <dbReference type="ARBA" id="ARBA00023286"/>
    </source>
</evidence>
<evidence type="ECO:0000256" key="5">
    <source>
        <dbReference type="ARBA" id="ARBA00023303"/>
    </source>
</evidence>
<keyword evidence="1" id="KW-0140">cGMP</keyword>
<proteinExistence type="predicted"/>
<dbReference type="EMBL" id="JAUESC010000004">
    <property type="protein sequence ID" value="KAK0594787.1"/>
    <property type="molecule type" value="Genomic_DNA"/>
</dbReference>
<name>A0AA39SIG6_ACESA</name>
<dbReference type="PANTHER" id="PTHR45651:SF5">
    <property type="entry name" value="CYCLIC NUCLEOTIDE-GATED ION CHANNEL 1"/>
    <property type="match status" value="1"/>
</dbReference>
<feature type="transmembrane region" description="Helical" evidence="6">
    <location>
        <begin position="324"/>
        <end position="342"/>
    </location>
</feature>
<evidence type="ECO:0000256" key="3">
    <source>
        <dbReference type="ARBA" id="ARBA00022992"/>
    </source>
</evidence>
<keyword evidence="9" id="KW-1185">Reference proteome</keyword>
<keyword evidence="2" id="KW-0112">Calmodulin-binding</keyword>
<dbReference type="PROSITE" id="PS50042">
    <property type="entry name" value="CNMP_BINDING_3"/>
    <property type="match status" value="1"/>
</dbReference>
<dbReference type="Proteomes" id="UP001168877">
    <property type="component" value="Unassembled WGS sequence"/>
</dbReference>
<protein>
    <recommendedName>
        <fullName evidence="7">Cyclic nucleotide-binding domain-containing protein</fullName>
    </recommendedName>
</protein>
<feature type="transmembrane region" description="Helical" evidence="6">
    <location>
        <begin position="100"/>
        <end position="122"/>
    </location>
</feature>
<keyword evidence="6" id="KW-0472">Membrane</keyword>
<feature type="transmembrane region" description="Helical" evidence="6">
    <location>
        <begin position="199"/>
        <end position="221"/>
    </location>
</feature>
<evidence type="ECO:0000256" key="6">
    <source>
        <dbReference type="SAM" id="Phobius"/>
    </source>
</evidence>
<dbReference type="GO" id="GO:0034220">
    <property type="term" value="P:monoatomic ion transmembrane transport"/>
    <property type="evidence" value="ECO:0007669"/>
    <property type="project" value="UniProtKB-KW"/>
</dbReference>
<dbReference type="GO" id="GO:0016020">
    <property type="term" value="C:membrane"/>
    <property type="evidence" value="ECO:0007669"/>
    <property type="project" value="UniProtKB-SubCell"/>
</dbReference>
<dbReference type="AlphaFoldDB" id="A0AA39SIG6"/>
<evidence type="ECO:0000256" key="2">
    <source>
        <dbReference type="ARBA" id="ARBA00022860"/>
    </source>
</evidence>
<dbReference type="PANTHER" id="PTHR45651">
    <property type="entry name" value="CYCLIC NUCLEOTIDE-GATED ION CHANNEL 15-RELATED-RELATED"/>
    <property type="match status" value="1"/>
</dbReference>
<keyword evidence="5" id="KW-0407">Ion channel</keyword>
<feature type="domain" description="Cyclic nucleotide-binding" evidence="7">
    <location>
        <begin position="434"/>
        <end position="535"/>
    </location>
</feature>
<dbReference type="SUPFAM" id="SSF51206">
    <property type="entry name" value="cAMP-binding domain-like"/>
    <property type="match status" value="1"/>
</dbReference>
<keyword evidence="4" id="KW-0406">Ion transport</keyword>
<dbReference type="CDD" id="cd00038">
    <property type="entry name" value="CAP_ED"/>
    <property type="match status" value="1"/>
</dbReference>
<reference evidence="8" key="2">
    <citation type="submission" date="2023-06" db="EMBL/GenBank/DDBJ databases">
        <authorList>
            <person name="Swenson N.G."/>
            <person name="Wegrzyn J.L."/>
            <person name="Mcevoy S.L."/>
        </authorList>
    </citation>
    <scope>NUCLEOTIDE SEQUENCE</scope>
    <source>
        <strain evidence="8">NS2018</strain>
        <tissue evidence="8">Leaf</tissue>
    </source>
</reference>
<sequence>MVDVATVIIQGATFTTLPMRLSLPAEATTKIPFLKAWSMRDLMSSKEANKGWSYRVKTIFKPQGQTESWFTFVLWIISISIDPLLLYLPMINDDNKSLEFNIKLVGLLGVLLLLLQSCGFAVKQAYFLTSCSFVRHYTLVLQFLLLNAMISADVAVFTIAVNSFLVLYSWRVYGVYGLLPYKVTSRYAEEDAKTLMNKLVLNLVLFLYGGYVFGGIWYLFAIRKKTECWKKACRNHNGCHLDAIFGFIVSSGDTKFLNDNCPKILETNYAESYELGMFKDAFEFGIVESKNFPRKLLHCFKWGIQNLSGIGQSLPASSHAAENIFVIFIIVYGVVMFAYFLGNLQMYIKYATEASDKKRWKEQEIIRKQMEMEIEKWVPFGNLSEELQNCIKENQQYRHIEIVDVKNLLENVSKDIQNNIKRKLCSELLKKVGKFEKWSEASLFHLCDCLEPVVYAEGTRIVCEGDRHFKTSFVIQGKLWTFSSKGCITEDSTRKTDLLKHGDFWGEEFLNCIQNDPSSSTVSITSDRTIQALTKVEAFKLWESDLKNLYNEKAKAFDGPVKLRTLQEQGIASWLGARAFWGEEFVNSIQNETDLLKEGIIWGEEFVNCIQHDRPYAVWNTSDRTIRAVSKVEAFELLDRDLKNLYDEKAIMEEKVIRVVQSRFRKRRDARRDAQAYTQEQTLTGDHQLTAPEIVV</sequence>
<feature type="transmembrane region" description="Helical" evidence="6">
    <location>
        <begin position="143"/>
        <end position="170"/>
    </location>
</feature>
<dbReference type="Gene3D" id="2.60.120.10">
    <property type="entry name" value="Jelly Rolls"/>
    <property type="match status" value="1"/>
</dbReference>
<dbReference type="GO" id="GO:0030552">
    <property type="term" value="F:cAMP binding"/>
    <property type="evidence" value="ECO:0007669"/>
    <property type="project" value="UniProtKB-KW"/>
</dbReference>
<dbReference type="GO" id="GO:0030553">
    <property type="term" value="F:cGMP binding"/>
    <property type="evidence" value="ECO:0007669"/>
    <property type="project" value="UniProtKB-KW"/>
</dbReference>
<feature type="transmembrane region" description="Helical" evidence="6">
    <location>
        <begin position="69"/>
        <end position="88"/>
    </location>
</feature>